<dbReference type="SUPFAM" id="SSF50249">
    <property type="entry name" value="Nucleic acid-binding proteins"/>
    <property type="match status" value="1"/>
</dbReference>
<keyword evidence="3" id="KW-0687">Ribonucleoprotein</keyword>
<dbReference type="InterPro" id="IPR000266">
    <property type="entry name" value="Ribosomal_uS17"/>
</dbReference>
<reference evidence="4" key="1">
    <citation type="submission" date="2023-03" db="EMBL/GenBank/DDBJ databases">
        <title>Massive genome expansion in bonnet fungi (Mycena s.s.) driven by repeated elements and novel gene families across ecological guilds.</title>
        <authorList>
            <consortium name="Lawrence Berkeley National Laboratory"/>
            <person name="Harder C.B."/>
            <person name="Miyauchi S."/>
            <person name="Viragh M."/>
            <person name="Kuo A."/>
            <person name="Thoen E."/>
            <person name="Andreopoulos B."/>
            <person name="Lu D."/>
            <person name="Skrede I."/>
            <person name="Drula E."/>
            <person name="Henrissat B."/>
            <person name="Morin E."/>
            <person name="Kohler A."/>
            <person name="Barry K."/>
            <person name="LaButti K."/>
            <person name="Morin E."/>
            <person name="Salamov A."/>
            <person name="Lipzen A."/>
            <person name="Mereny Z."/>
            <person name="Hegedus B."/>
            <person name="Baldrian P."/>
            <person name="Stursova M."/>
            <person name="Weitz H."/>
            <person name="Taylor A."/>
            <person name="Grigoriev I.V."/>
            <person name="Nagy L.G."/>
            <person name="Martin F."/>
            <person name="Kauserud H."/>
        </authorList>
    </citation>
    <scope>NUCLEOTIDE SEQUENCE</scope>
    <source>
        <strain evidence="4">CBHHK173m</strain>
    </source>
</reference>
<organism evidence="4 5">
    <name type="scientific">Mycena belliarum</name>
    <dbReference type="NCBI Taxonomy" id="1033014"/>
    <lineage>
        <taxon>Eukaryota</taxon>
        <taxon>Fungi</taxon>
        <taxon>Dikarya</taxon>
        <taxon>Basidiomycota</taxon>
        <taxon>Agaricomycotina</taxon>
        <taxon>Agaricomycetes</taxon>
        <taxon>Agaricomycetidae</taxon>
        <taxon>Agaricales</taxon>
        <taxon>Marasmiineae</taxon>
        <taxon>Mycenaceae</taxon>
        <taxon>Mycena</taxon>
    </lineage>
</organism>
<keyword evidence="2" id="KW-0689">Ribosomal protein</keyword>
<comment type="similarity">
    <text evidence="1">Belongs to the universal ribosomal protein uS17 family.</text>
</comment>
<dbReference type="Gene3D" id="2.40.50.140">
    <property type="entry name" value="Nucleic acid-binding proteins"/>
    <property type="match status" value="1"/>
</dbReference>
<dbReference type="EMBL" id="JARJCN010000002">
    <property type="protein sequence ID" value="KAJ7103648.1"/>
    <property type="molecule type" value="Genomic_DNA"/>
</dbReference>
<evidence type="ECO:0000313" key="4">
    <source>
        <dbReference type="EMBL" id="KAJ7103648.1"/>
    </source>
</evidence>
<comment type="caution">
    <text evidence="4">The sequence shown here is derived from an EMBL/GenBank/DDBJ whole genome shotgun (WGS) entry which is preliminary data.</text>
</comment>
<dbReference type="CDD" id="cd00364">
    <property type="entry name" value="Ribosomal_uS17"/>
    <property type="match status" value="1"/>
</dbReference>
<sequence length="100" mass="11561">MPPLALRGIVTKVGFMDKTATVVVSRWAVHKLTGKRTERTKKYLTHDADNKLRKDDLVVIRNCPPVSKLKRFKLETVLHSPEVERELQRARQAKQDESQQ</sequence>
<accession>A0AAD6UHX0</accession>
<protein>
    <recommendedName>
        <fullName evidence="6">30S ribosomal protein S17, chloroplastic</fullName>
    </recommendedName>
</protein>
<name>A0AAD6UHX0_9AGAR</name>
<evidence type="ECO:0000256" key="1">
    <source>
        <dbReference type="ARBA" id="ARBA00010254"/>
    </source>
</evidence>
<dbReference type="GO" id="GO:0006412">
    <property type="term" value="P:translation"/>
    <property type="evidence" value="ECO:0007669"/>
    <property type="project" value="InterPro"/>
</dbReference>
<dbReference type="GO" id="GO:0003735">
    <property type="term" value="F:structural constituent of ribosome"/>
    <property type="evidence" value="ECO:0007669"/>
    <property type="project" value="InterPro"/>
</dbReference>
<dbReference type="Proteomes" id="UP001222325">
    <property type="component" value="Unassembled WGS sequence"/>
</dbReference>
<gene>
    <name evidence="4" type="ORF">B0H15DRAFT_813043</name>
</gene>
<evidence type="ECO:0000313" key="5">
    <source>
        <dbReference type="Proteomes" id="UP001222325"/>
    </source>
</evidence>
<evidence type="ECO:0000256" key="3">
    <source>
        <dbReference type="ARBA" id="ARBA00023274"/>
    </source>
</evidence>
<dbReference type="AlphaFoldDB" id="A0AAD6UHX0"/>
<dbReference type="InterPro" id="IPR012340">
    <property type="entry name" value="NA-bd_OB-fold"/>
</dbReference>
<keyword evidence="5" id="KW-1185">Reference proteome</keyword>
<evidence type="ECO:0000256" key="2">
    <source>
        <dbReference type="ARBA" id="ARBA00022980"/>
    </source>
</evidence>
<dbReference type="Pfam" id="PF00366">
    <property type="entry name" value="Ribosomal_S17"/>
    <property type="match status" value="1"/>
</dbReference>
<dbReference type="GO" id="GO:0005840">
    <property type="term" value="C:ribosome"/>
    <property type="evidence" value="ECO:0007669"/>
    <property type="project" value="UniProtKB-KW"/>
</dbReference>
<evidence type="ECO:0008006" key="6">
    <source>
        <dbReference type="Google" id="ProtNLM"/>
    </source>
</evidence>
<proteinExistence type="inferred from homology"/>
<dbReference type="GO" id="GO:1990904">
    <property type="term" value="C:ribonucleoprotein complex"/>
    <property type="evidence" value="ECO:0007669"/>
    <property type="project" value="UniProtKB-KW"/>
</dbReference>